<feature type="binding site" evidence="10">
    <location>
        <begin position="156"/>
        <end position="159"/>
    </location>
    <ligand>
        <name>GTP</name>
        <dbReference type="ChEBI" id="CHEBI:37565"/>
    </ligand>
</feature>
<evidence type="ECO:0000259" key="13">
    <source>
        <dbReference type="PROSITE" id="PS51721"/>
    </source>
</evidence>
<feature type="binding site" evidence="10">
    <location>
        <position position="294"/>
    </location>
    <ligand>
        <name>Zn(2+)</name>
        <dbReference type="ChEBI" id="CHEBI:29105"/>
    </ligand>
</feature>
<feature type="binding site" evidence="10">
    <location>
        <position position="296"/>
    </location>
    <ligand>
        <name>Zn(2+)</name>
        <dbReference type="ChEBI" id="CHEBI:29105"/>
    </ligand>
</feature>
<comment type="similarity">
    <text evidence="10">Belongs to the TRAFAC class YlqF/YawG GTPase family. RsgA subfamily.</text>
</comment>
<evidence type="ECO:0000256" key="5">
    <source>
        <dbReference type="ARBA" id="ARBA00022741"/>
    </source>
</evidence>
<dbReference type="AlphaFoldDB" id="A0A2S2CRY3"/>
<dbReference type="GO" id="GO:0042274">
    <property type="term" value="P:ribosomal small subunit biogenesis"/>
    <property type="evidence" value="ECO:0007669"/>
    <property type="project" value="UniProtKB-UniRule"/>
</dbReference>
<dbReference type="GO" id="GO:0046872">
    <property type="term" value="F:metal ion binding"/>
    <property type="evidence" value="ECO:0007669"/>
    <property type="project" value="UniProtKB-KW"/>
</dbReference>
<name>A0A2S2CRY3_9PROT</name>
<feature type="compositionally biased region" description="Low complexity" evidence="11">
    <location>
        <begin position="9"/>
        <end position="20"/>
    </location>
</feature>
<dbReference type="KEGG" id="azz:DEW08_14330"/>
<organism evidence="14 15">
    <name type="scientific">Azospirillum thermophilum</name>
    <dbReference type="NCBI Taxonomy" id="2202148"/>
    <lineage>
        <taxon>Bacteria</taxon>
        <taxon>Pseudomonadati</taxon>
        <taxon>Pseudomonadota</taxon>
        <taxon>Alphaproteobacteria</taxon>
        <taxon>Rhodospirillales</taxon>
        <taxon>Azospirillaceae</taxon>
        <taxon>Azospirillum</taxon>
    </lineage>
</organism>
<evidence type="ECO:0000256" key="3">
    <source>
        <dbReference type="ARBA" id="ARBA00022723"/>
    </source>
</evidence>
<keyword evidence="1 10" id="KW-0963">Cytoplasm</keyword>
<sequence>MARDYSRFLPTTPGGSTRTTTLSTLERLGWQPFFAQQTSVEDLARTPAVRVTEVHRDRLRVQGADFDGTIPFRPDVTVGDWLLYDRDRPAASRLLGRKSLLKRRAPGTGRQIQLIAANADTAFIVSSCNQDFNRARLERYVSVVREAGVAPVILLTKPDLCPDPQRYAAEAGTIAGDIPVVLVNALGDQPKAALADWCRSGSSVVFLGSSGVGKSSLLNALSGRPVAATRAIREHDDRGRHTTTGRRLHLLPDGCAVFDLPGMRELQLVDAGGGIASLFADLDSLARRCRFRNCGHETEPGCAVRAAVEAGEVDAARLARWRKLVREERFNSASLAERKAKDRAFGKAVRTILKQKEQERR</sequence>
<dbReference type="GO" id="GO:0005737">
    <property type="term" value="C:cytoplasm"/>
    <property type="evidence" value="ECO:0007669"/>
    <property type="project" value="UniProtKB-SubCell"/>
</dbReference>
<dbReference type="SUPFAM" id="SSF52540">
    <property type="entry name" value="P-loop containing nucleoside triphosphate hydrolases"/>
    <property type="match status" value="1"/>
</dbReference>
<comment type="cofactor">
    <cofactor evidence="10">
        <name>Zn(2+)</name>
        <dbReference type="ChEBI" id="CHEBI:29105"/>
    </cofactor>
    <text evidence="10">Binds 1 zinc ion per subunit.</text>
</comment>
<dbReference type="RefSeq" id="WP_109328160.1">
    <property type="nucleotide sequence ID" value="NZ_CP029353.1"/>
</dbReference>
<keyword evidence="6 10" id="KW-0378">Hydrolase</keyword>
<proteinExistence type="inferred from homology"/>
<feature type="domain" description="CP-type G" evidence="13">
    <location>
        <begin position="109"/>
        <end position="266"/>
    </location>
</feature>
<dbReference type="Gene3D" id="1.10.40.50">
    <property type="entry name" value="Probable gtpase engc, domain 3"/>
    <property type="match status" value="1"/>
</dbReference>
<evidence type="ECO:0000256" key="4">
    <source>
        <dbReference type="ARBA" id="ARBA00022730"/>
    </source>
</evidence>
<keyword evidence="4 10" id="KW-0699">rRNA-binding</keyword>
<evidence type="ECO:0000256" key="10">
    <source>
        <dbReference type="HAMAP-Rule" id="MF_01820"/>
    </source>
</evidence>
<evidence type="ECO:0000256" key="1">
    <source>
        <dbReference type="ARBA" id="ARBA00022490"/>
    </source>
</evidence>
<dbReference type="GO" id="GO:0005525">
    <property type="term" value="F:GTP binding"/>
    <property type="evidence" value="ECO:0007669"/>
    <property type="project" value="UniProtKB-UniRule"/>
</dbReference>
<comment type="subcellular location">
    <subcellularLocation>
        <location evidence="10">Cytoplasm</location>
    </subcellularLocation>
</comment>
<accession>A0A2S2CRY3</accession>
<feature type="domain" description="EngC GTPase" evidence="12">
    <location>
        <begin position="117"/>
        <end position="264"/>
    </location>
</feature>
<keyword evidence="3 10" id="KW-0479">Metal-binding</keyword>
<dbReference type="PROSITE" id="PS50936">
    <property type="entry name" value="ENGC_GTPASE"/>
    <property type="match status" value="1"/>
</dbReference>
<feature type="binding site" evidence="10">
    <location>
        <position position="289"/>
    </location>
    <ligand>
        <name>Zn(2+)</name>
        <dbReference type="ChEBI" id="CHEBI:29105"/>
    </ligand>
</feature>
<dbReference type="PANTHER" id="PTHR32120">
    <property type="entry name" value="SMALL RIBOSOMAL SUBUNIT BIOGENESIS GTPASE RSGA"/>
    <property type="match status" value="1"/>
</dbReference>
<dbReference type="GO" id="GO:0019843">
    <property type="term" value="F:rRNA binding"/>
    <property type="evidence" value="ECO:0007669"/>
    <property type="project" value="UniProtKB-KW"/>
</dbReference>
<keyword evidence="5 10" id="KW-0547">Nucleotide-binding</keyword>
<dbReference type="InterPro" id="IPR004881">
    <property type="entry name" value="Ribosome_biogen_GTPase_RsgA"/>
</dbReference>
<dbReference type="GO" id="GO:0003924">
    <property type="term" value="F:GTPase activity"/>
    <property type="evidence" value="ECO:0007669"/>
    <property type="project" value="UniProtKB-UniRule"/>
</dbReference>
<gene>
    <name evidence="10 14" type="primary">rsgA</name>
    <name evidence="14" type="ORF">DEW08_14330</name>
</gene>
<dbReference type="CDD" id="cd01854">
    <property type="entry name" value="YjeQ_EngC"/>
    <property type="match status" value="1"/>
</dbReference>
<evidence type="ECO:0000256" key="11">
    <source>
        <dbReference type="SAM" id="MobiDB-lite"/>
    </source>
</evidence>
<reference evidence="15" key="1">
    <citation type="submission" date="2018-05" db="EMBL/GenBank/DDBJ databases">
        <title>Azospirillum thermophila sp. nov., a novel isolated from hot spring.</title>
        <authorList>
            <person name="Zhao Z."/>
        </authorList>
    </citation>
    <scope>NUCLEOTIDE SEQUENCE [LARGE SCALE GENOMIC DNA]</scope>
    <source>
        <strain evidence="15">CFH 70021</strain>
    </source>
</reference>
<dbReference type="InterPro" id="IPR010914">
    <property type="entry name" value="RsgA_GTPase_dom"/>
</dbReference>
<keyword evidence="8 10" id="KW-0694">RNA-binding</keyword>
<evidence type="ECO:0000256" key="7">
    <source>
        <dbReference type="ARBA" id="ARBA00022833"/>
    </source>
</evidence>
<protein>
    <recommendedName>
        <fullName evidence="10">Small ribosomal subunit biogenesis GTPase RsgA</fullName>
        <ecNumber evidence="10">3.6.1.-</ecNumber>
    </recommendedName>
</protein>
<evidence type="ECO:0000313" key="15">
    <source>
        <dbReference type="Proteomes" id="UP000245629"/>
    </source>
</evidence>
<dbReference type="InterPro" id="IPR027417">
    <property type="entry name" value="P-loop_NTPase"/>
</dbReference>
<keyword evidence="15" id="KW-1185">Reference proteome</keyword>
<keyword evidence="7 10" id="KW-0862">Zinc</keyword>
<dbReference type="OrthoDB" id="9809485at2"/>
<comment type="function">
    <text evidence="10">One of several proteins that assist in the late maturation steps of the functional core of the 30S ribosomal subunit. Helps release RbfA from mature subunits. May play a role in the assembly of ribosomal proteins into the subunit. Circularly permuted GTPase that catalyzes slow GTP hydrolysis, GTPase activity is stimulated by the 30S ribosomal subunit.</text>
</comment>
<evidence type="ECO:0000259" key="12">
    <source>
        <dbReference type="PROSITE" id="PS50936"/>
    </source>
</evidence>
<evidence type="ECO:0000256" key="9">
    <source>
        <dbReference type="ARBA" id="ARBA00023134"/>
    </source>
</evidence>
<dbReference type="EC" id="3.6.1.-" evidence="10"/>
<comment type="subunit">
    <text evidence="10">Monomer. Associates with 30S ribosomal subunit, binds 16S rRNA.</text>
</comment>
<dbReference type="Proteomes" id="UP000245629">
    <property type="component" value="Chromosome 2"/>
</dbReference>
<keyword evidence="2 10" id="KW-0690">Ribosome biogenesis</keyword>
<dbReference type="PROSITE" id="PS51721">
    <property type="entry name" value="G_CP"/>
    <property type="match status" value="1"/>
</dbReference>
<feature type="binding site" evidence="10">
    <location>
        <begin position="208"/>
        <end position="216"/>
    </location>
    <ligand>
        <name>GTP</name>
        <dbReference type="ChEBI" id="CHEBI:37565"/>
    </ligand>
</feature>
<evidence type="ECO:0000256" key="2">
    <source>
        <dbReference type="ARBA" id="ARBA00022517"/>
    </source>
</evidence>
<keyword evidence="9 10" id="KW-0342">GTP-binding</keyword>
<feature type="region of interest" description="Disordered" evidence="11">
    <location>
        <begin position="1"/>
        <end position="20"/>
    </location>
</feature>
<evidence type="ECO:0000256" key="8">
    <source>
        <dbReference type="ARBA" id="ARBA00022884"/>
    </source>
</evidence>
<evidence type="ECO:0000256" key="6">
    <source>
        <dbReference type="ARBA" id="ARBA00022801"/>
    </source>
</evidence>
<dbReference type="Gene3D" id="3.40.50.300">
    <property type="entry name" value="P-loop containing nucleotide triphosphate hydrolases"/>
    <property type="match status" value="1"/>
</dbReference>
<dbReference type="InterPro" id="IPR030378">
    <property type="entry name" value="G_CP_dom"/>
</dbReference>
<dbReference type="HAMAP" id="MF_01820">
    <property type="entry name" value="GTPase_RsgA"/>
    <property type="match status" value="1"/>
</dbReference>
<evidence type="ECO:0000313" key="14">
    <source>
        <dbReference type="EMBL" id="AWK87238.1"/>
    </source>
</evidence>
<dbReference type="NCBIfam" id="TIGR00157">
    <property type="entry name" value="ribosome small subunit-dependent GTPase A"/>
    <property type="match status" value="1"/>
</dbReference>
<dbReference type="Pfam" id="PF03193">
    <property type="entry name" value="RsgA_GTPase"/>
    <property type="match status" value="1"/>
</dbReference>
<feature type="binding site" evidence="10">
    <location>
        <position position="302"/>
    </location>
    <ligand>
        <name>Zn(2+)</name>
        <dbReference type="ChEBI" id="CHEBI:29105"/>
    </ligand>
</feature>
<dbReference type="EMBL" id="CP029353">
    <property type="protein sequence ID" value="AWK87238.1"/>
    <property type="molecule type" value="Genomic_DNA"/>
</dbReference>
<dbReference type="PANTHER" id="PTHR32120:SF10">
    <property type="entry name" value="SMALL RIBOSOMAL SUBUNIT BIOGENESIS GTPASE RSGA"/>
    <property type="match status" value="1"/>
</dbReference>